<dbReference type="PANTHER" id="PTHR11693:SF22">
    <property type="entry name" value="ATP SYNTHASE SUBUNIT GAMMA, MITOCHONDRIAL"/>
    <property type="match status" value="1"/>
</dbReference>
<gene>
    <name evidence="11" type="primary">atpG</name>
    <name evidence="12" type="ORF">BMR96_01560</name>
</gene>
<dbReference type="NCBIfam" id="TIGR01146">
    <property type="entry name" value="ATPsyn_F1gamma"/>
    <property type="match status" value="1"/>
</dbReference>
<protein>
    <recommendedName>
        <fullName evidence="11">ATP synthase gamma chain</fullName>
    </recommendedName>
    <alternativeName>
        <fullName evidence="11">ATP synthase F1 sector gamma subunit</fullName>
    </alternativeName>
    <alternativeName>
        <fullName evidence="11">F-ATPase gamma subunit</fullName>
    </alternativeName>
</protein>
<evidence type="ECO:0000256" key="4">
    <source>
        <dbReference type="ARBA" id="ARBA00022448"/>
    </source>
</evidence>
<dbReference type="GeneID" id="97229548"/>
<keyword evidence="10 11" id="KW-0066">ATP synthesis</keyword>
<dbReference type="PANTHER" id="PTHR11693">
    <property type="entry name" value="ATP SYNTHASE GAMMA CHAIN"/>
    <property type="match status" value="1"/>
</dbReference>
<keyword evidence="7 11" id="KW-0406">Ion transport</keyword>
<dbReference type="Gene3D" id="1.10.287.80">
    <property type="entry name" value="ATP synthase, gamma subunit, helix hairpin domain"/>
    <property type="match status" value="2"/>
</dbReference>
<keyword evidence="5 11" id="KW-1003">Cell membrane</keyword>
<dbReference type="AlphaFoldDB" id="A0A1X0VFV5"/>
<comment type="function">
    <text evidence="1 11">Produces ATP from ADP in the presence of a proton gradient across the membrane. The gamma chain is believed to be important in regulating ATPase activity and the flow of protons through the CF(0) complex.</text>
</comment>
<reference evidence="12 13" key="1">
    <citation type="journal article" date="2017" name="Front. Microbiol.">
        <title>Genomic Characterization of Dairy Associated Leuconostoc Species and Diversity of Leuconostocs in Undefined Mixed Mesophilic Starter Cultures.</title>
        <authorList>
            <person name="Frantzen C.A."/>
            <person name="Kot W."/>
            <person name="Pedersen T.B."/>
            <person name="Ardo Y.M."/>
            <person name="Broadbent J.R."/>
            <person name="Neve H."/>
            <person name="Hansen L.H."/>
            <person name="Dal Bello F."/>
            <person name="Ostlie H.M."/>
            <person name="Kleppen H.P."/>
            <person name="Vogensen F.K."/>
            <person name="Holo H."/>
        </authorList>
    </citation>
    <scope>NUCLEOTIDE SEQUENCE [LARGE SCALE GENOMIC DNA]</scope>
    <source>
        <strain evidence="12 13">LMGCF08</strain>
    </source>
</reference>
<accession>A0A1X0VFV5</accession>
<dbReference type="EMBL" id="MPLS01000003">
    <property type="protein sequence ID" value="ORI98504.1"/>
    <property type="molecule type" value="Genomic_DNA"/>
</dbReference>
<evidence type="ECO:0000313" key="12">
    <source>
        <dbReference type="EMBL" id="ORI98504.1"/>
    </source>
</evidence>
<sequence length="302" mass="32920">MASLQDIQRRISSTKKTRQITSAMQMVSTAKLSQIQKYSAGYGAYAARLETVVEHLVSAHLFDNADAEHIPLIAQRPIQKTGILVVTSDRGLVGSYNANVIKQTNALLEKLNLDTTNTAILAVGGNGADFYKKRGFEVILEHRGVSDVPSFNEIRSVVKTVTSLYETGVFDALHVVYNHFVNRLTSEYRDVQLLPLTTDTLEAMGGTEAQKAELDVQSTYEIEPDTTAVLNVVLPQFAQSLVYEAVLDAKTAEHAASSTAMKGATDNAKDLIGRLELQFNRARQAAITTEITEITGGMAALE</sequence>
<proteinExistence type="inferred from homology"/>
<comment type="caution">
    <text evidence="12">The sequence shown here is derived from an EMBL/GenBank/DDBJ whole genome shotgun (WGS) entry which is preliminary data.</text>
</comment>
<comment type="subcellular location">
    <subcellularLocation>
        <location evidence="11">Cell membrane</location>
        <topology evidence="11">Peripheral membrane protein</topology>
    </subcellularLocation>
    <subcellularLocation>
        <location evidence="2">Membrane</location>
        <topology evidence="2">Peripheral membrane protein</topology>
    </subcellularLocation>
</comment>
<evidence type="ECO:0000256" key="11">
    <source>
        <dbReference type="HAMAP-Rule" id="MF_00815"/>
    </source>
</evidence>
<dbReference type="CDD" id="cd12151">
    <property type="entry name" value="F1-ATPase_gamma"/>
    <property type="match status" value="1"/>
</dbReference>
<organism evidence="12 13">
    <name type="scientific">Leuconostoc pseudomesenteroides</name>
    <dbReference type="NCBI Taxonomy" id="33968"/>
    <lineage>
        <taxon>Bacteria</taxon>
        <taxon>Bacillati</taxon>
        <taxon>Bacillota</taxon>
        <taxon>Bacilli</taxon>
        <taxon>Lactobacillales</taxon>
        <taxon>Lactobacillaceae</taxon>
        <taxon>Leuconostoc</taxon>
    </lineage>
</organism>
<dbReference type="GO" id="GO:0005886">
    <property type="term" value="C:plasma membrane"/>
    <property type="evidence" value="ECO:0007669"/>
    <property type="project" value="UniProtKB-SubCell"/>
</dbReference>
<evidence type="ECO:0000256" key="2">
    <source>
        <dbReference type="ARBA" id="ARBA00004170"/>
    </source>
</evidence>
<comment type="similarity">
    <text evidence="3 11">Belongs to the ATPase gamma chain family.</text>
</comment>
<dbReference type="RefSeq" id="WP_004911728.1">
    <property type="nucleotide sequence ID" value="NZ_CP113947.1"/>
</dbReference>
<dbReference type="Proteomes" id="UP000192288">
    <property type="component" value="Unassembled WGS sequence"/>
</dbReference>
<dbReference type="eggNOG" id="COG0224">
    <property type="taxonomic scope" value="Bacteria"/>
</dbReference>
<dbReference type="InterPro" id="IPR000131">
    <property type="entry name" value="ATP_synth_F1_gsu"/>
</dbReference>
<dbReference type="NCBIfam" id="NF004147">
    <property type="entry name" value="PRK05621.2-1"/>
    <property type="match status" value="1"/>
</dbReference>
<keyword evidence="9 11" id="KW-0139">CF(1)</keyword>
<dbReference type="GO" id="GO:0005524">
    <property type="term" value="F:ATP binding"/>
    <property type="evidence" value="ECO:0007669"/>
    <property type="project" value="UniProtKB-UniRule"/>
</dbReference>
<keyword evidence="4 11" id="KW-0813">Transport</keyword>
<evidence type="ECO:0000256" key="8">
    <source>
        <dbReference type="ARBA" id="ARBA00023136"/>
    </source>
</evidence>
<evidence type="ECO:0000256" key="7">
    <source>
        <dbReference type="ARBA" id="ARBA00023065"/>
    </source>
</evidence>
<dbReference type="GO" id="GO:0046933">
    <property type="term" value="F:proton-transporting ATP synthase activity, rotational mechanism"/>
    <property type="evidence" value="ECO:0007669"/>
    <property type="project" value="UniProtKB-UniRule"/>
</dbReference>
<keyword evidence="6 11" id="KW-0375">Hydrogen ion transport</keyword>
<evidence type="ECO:0000256" key="5">
    <source>
        <dbReference type="ARBA" id="ARBA00022475"/>
    </source>
</evidence>
<evidence type="ECO:0000256" key="6">
    <source>
        <dbReference type="ARBA" id="ARBA00022781"/>
    </source>
</evidence>
<dbReference type="InterPro" id="IPR035968">
    <property type="entry name" value="ATP_synth_F1_ATPase_gsu"/>
</dbReference>
<evidence type="ECO:0000313" key="13">
    <source>
        <dbReference type="Proteomes" id="UP000192288"/>
    </source>
</evidence>
<dbReference type="GO" id="GO:0045259">
    <property type="term" value="C:proton-transporting ATP synthase complex"/>
    <property type="evidence" value="ECO:0007669"/>
    <property type="project" value="UniProtKB-KW"/>
</dbReference>
<keyword evidence="8 11" id="KW-0472">Membrane</keyword>
<dbReference type="HAMAP" id="MF_00815">
    <property type="entry name" value="ATP_synth_gamma_bact"/>
    <property type="match status" value="1"/>
</dbReference>
<comment type="subunit">
    <text evidence="11">F-type ATPases have 2 components, CF(1) - the catalytic core - and CF(0) - the membrane proton channel. CF(1) has five subunits: alpha(3), beta(3), gamma(1), delta(1), epsilon(1). CF(0) has three main subunits: a, b and c.</text>
</comment>
<dbReference type="GO" id="GO:0042777">
    <property type="term" value="P:proton motive force-driven plasma membrane ATP synthesis"/>
    <property type="evidence" value="ECO:0007669"/>
    <property type="project" value="UniProtKB-UniRule"/>
</dbReference>
<dbReference type="Pfam" id="PF00231">
    <property type="entry name" value="ATP-synt"/>
    <property type="match status" value="1"/>
</dbReference>
<dbReference type="PRINTS" id="PR00126">
    <property type="entry name" value="ATPASEGAMMA"/>
</dbReference>
<dbReference type="STRING" id="33968.BMS77_00445"/>
<evidence type="ECO:0000256" key="3">
    <source>
        <dbReference type="ARBA" id="ARBA00007681"/>
    </source>
</evidence>
<evidence type="ECO:0000256" key="9">
    <source>
        <dbReference type="ARBA" id="ARBA00023196"/>
    </source>
</evidence>
<evidence type="ECO:0000256" key="1">
    <source>
        <dbReference type="ARBA" id="ARBA00003456"/>
    </source>
</evidence>
<name>A0A1X0VFV5_LEUPS</name>
<dbReference type="SUPFAM" id="SSF52943">
    <property type="entry name" value="ATP synthase (F1-ATPase), gamma subunit"/>
    <property type="match status" value="1"/>
</dbReference>
<evidence type="ECO:0000256" key="10">
    <source>
        <dbReference type="ARBA" id="ARBA00023310"/>
    </source>
</evidence>
<dbReference type="Gene3D" id="3.40.1380.10">
    <property type="match status" value="1"/>
</dbReference>